<evidence type="ECO:0000313" key="1">
    <source>
        <dbReference type="EMBL" id="CAG8849790.1"/>
    </source>
</evidence>
<dbReference type="Proteomes" id="UP000789901">
    <property type="component" value="Unassembled WGS sequence"/>
</dbReference>
<protein>
    <submittedName>
        <fullName evidence="1">40604_t:CDS:1</fullName>
    </submittedName>
</protein>
<accession>A0ABN7X765</accession>
<proteinExistence type="predicted"/>
<sequence>YYILECPNVRLLNEKYTMLTRTLTPEQGKKLQELINKNIGDPLNDKQIPAALNLYWKY</sequence>
<keyword evidence="2" id="KW-1185">Reference proteome</keyword>
<evidence type="ECO:0000313" key="2">
    <source>
        <dbReference type="Proteomes" id="UP000789901"/>
    </source>
</evidence>
<reference evidence="1 2" key="1">
    <citation type="submission" date="2021-06" db="EMBL/GenBank/DDBJ databases">
        <authorList>
            <person name="Kallberg Y."/>
            <person name="Tangrot J."/>
            <person name="Rosling A."/>
        </authorList>
    </citation>
    <scope>NUCLEOTIDE SEQUENCE [LARGE SCALE GENOMIC DNA]</scope>
    <source>
        <strain evidence="1 2">120-4 pot B 10/14</strain>
    </source>
</reference>
<name>A0ABN7X765_GIGMA</name>
<feature type="non-terminal residue" evidence="1">
    <location>
        <position position="1"/>
    </location>
</feature>
<organism evidence="1 2">
    <name type="scientific">Gigaspora margarita</name>
    <dbReference type="NCBI Taxonomy" id="4874"/>
    <lineage>
        <taxon>Eukaryota</taxon>
        <taxon>Fungi</taxon>
        <taxon>Fungi incertae sedis</taxon>
        <taxon>Mucoromycota</taxon>
        <taxon>Glomeromycotina</taxon>
        <taxon>Glomeromycetes</taxon>
        <taxon>Diversisporales</taxon>
        <taxon>Gigasporaceae</taxon>
        <taxon>Gigaspora</taxon>
    </lineage>
</organism>
<gene>
    <name evidence="1" type="ORF">GMARGA_LOCUS39884</name>
</gene>
<dbReference type="EMBL" id="CAJVQB010097928">
    <property type="protein sequence ID" value="CAG8849790.1"/>
    <property type="molecule type" value="Genomic_DNA"/>
</dbReference>
<comment type="caution">
    <text evidence="1">The sequence shown here is derived from an EMBL/GenBank/DDBJ whole genome shotgun (WGS) entry which is preliminary data.</text>
</comment>